<protein>
    <recommendedName>
        <fullName evidence="8">DoxX family protein</fullName>
    </recommendedName>
</protein>
<name>I0KEW3_9BACT</name>
<organism evidence="6 7">
    <name type="scientific">Fibrella aestuarina BUZ 2</name>
    <dbReference type="NCBI Taxonomy" id="1166018"/>
    <lineage>
        <taxon>Bacteria</taxon>
        <taxon>Pseudomonadati</taxon>
        <taxon>Bacteroidota</taxon>
        <taxon>Cytophagia</taxon>
        <taxon>Cytophagales</taxon>
        <taxon>Spirosomataceae</taxon>
        <taxon>Fibrella</taxon>
    </lineage>
</organism>
<dbReference type="Pfam" id="PF13564">
    <property type="entry name" value="DoxX_2"/>
    <property type="match status" value="1"/>
</dbReference>
<dbReference type="InterPro" id="IPR032808">
    <property type="entry name" value="DoxX"/>
</dbReference>
<dbReference type="KEGG" id="fae:FAES_4667"/>
<dbReference type="OrthoDB" id="7960583at2"/>
<dbReference type="eggNOG" id="ENOG5031BQE">
    <property type="taxonomic scope" value="Bacteria"/>
</dbReference>
<dbReference type="EMBL" id="HE796683">
    <property type="protein sequence ID" value="CCH02666.1"/>
    <property type="molecule type" value="Genomic_DNA"/>
</dbReference>
<evidence type="ECO:0000256" key="1">
    <source>
        <dbReference type="ARBA" id="ARBA00004141"/>
    </source>
</evidence>
<keyword evidence="7" id="KW-1185">Reference proteome</keyword>
<gene>
    <name evidence="6" type="ORF">FAES_4667</name>
</gene>
<evidence type="ECO:0000256" key="4">
    <source>
        <dbReference type="ARBA" id="ARBA00023136"/>
    </source>
</evidence>
<dbReference type="PATRIC" id="fig|1166018.3.peg.1633"/>
<keyword evidence="2 5" id="KW-0812">Transmembrane</keyword>
<dbReference type="STRING" id="1166018.FAES_4667"/>
<evidence type="ECO:0008006" key="8">
    <source>
        <dbReference type="Google" id="ProtNLM"/>
    </source>
</evidence>
<dbReference type="InterPro" id="IPR016944">
    <property type="entry name" value="UCP030066"/>
</dbReference>
<dbReference type="RefSeq" id="WP_015333765.1">
    <property type="nucleotide sequence ID" value="NC_020054.1"/>
</dbReference>
<proteinExistence type="predicted"/>
<evidence type="ECO:0000256" key="5">
    <source>
        <dbReference type="SAM" id="Phobius"/>
    </source>
</evidence>
<evidence type="ECO:0000313" key="7">
    <source>
        <dbReference type="Proteomes" id="UP000011058"/>
    </source>
</evidence>
<keyword evidence="4 5" id="KW-0472">Membrane</keyword>
<comment type="subcellular location">
    <subcellularLocation>
        <location evidence="1">Membrane</location>
        <topology evidence="1">Multi-pass membrane protein</topology>
    </subcellularLocation>
</comment>
<evidence type="ECO:0000256" key="2">
    <source>
        <dbReference type="ARBA" id="ARBA00022692"/>
    </source>
</evidence>
<feature type="transmembrane region" description="Helical" evidence="5">
    <location>
        <begin position="12"/>
        <end position="32"/>
    </location>
</feature>
<feature type="transmembrane region" description="Helical" evidence="5">
    <location>
        <begin position="102"/>
        <end position="121"/>
    </location>
</feature>
<keyword evidence="3 5" id="KW-1133">Transmembrane helix</keyword>
<feature type="transmembrane region" description="Helical" evidence="5">
    <location>
        <begin position="79"/>
        <end position="96"/>
    </location>
</feature>
<sequence>MEHDSKAGKGKRMAYWIITGFLAMAMIGGGFAQFIQAKVNADGFIRLGYPLYSMKLIGLWKMAGGLMLVIPGYRLVKEWAYAGFFFLLTGAVSSHIASGDAFYQWVASFVFAILTVLSWYLRPANRRLQTTHEKAVEETVY</sequence>
<feature type="transmembrane region" description="Helical" evidence="5">
    <location>
        <begin position="52"/>
        <end position="72"/>
    </location>
</feature>
<evidence type="ECO:0000313" key="6">
    <source>
        <dbReference type="EMBL" id="CCH02666.1"/>
    </source>
</evidence>
<accession>I0KEW3</accession>
<evidence type="ECO:0000256" key="3">
    <source>
        <dbReference type="ARBA" id="ARBA00022989"/>
    </source>
</evidence>
<dbReference type="AlphaFoldDB" id="I0KEW3"/>
<dbReference type="HOGENOM" id="CLU_142057_0_1_10"/>
<dbReference type="GO" id="GO:0016020">
    <property type="term" value="C:membrane"/>
    <property type="evidence" value="ECO:0007669"/>
    <property type="project" value="UniProtKB-SubCell"/>
</dbReference>
<reference evidence="6 7" key="1">
    <citation type="journal article" date="2012" name="J. Bacteriol.">
        <title>Genome Sequence of Fibrella aestuarina BUZ 2T, a Filamentous Marine Bacterium.</title>
        <authorList>
            <person name="Filippini M."/>
            <person name="Qi W."/>
            <person name="Blom J."/>
            <person name="Goesmann A."/>
            <person name="Smits T.H."/>
            <person name="Bagheri H.C."/>
        </authorList>
    </citation>
    <scope>NUCLEOTIDE SEQUENCE [LARGE SCALE GENOMIC DNA]</scope>
    <source>
        <strain evidence="7">BUZ 2T</strain>
    </source>
</reference>
<dbReference type="Proteomes" id="UP000011058">
    <property type="component" value="Chromosome"/>
</dbReference>
<dbReference type="PIRSF" id="PIRSF030066">
    <property type="entry name" value="UCP030066"/>
    <property type="match status" value="1"/>
</dbReference>